<feature type="region of interest" description="Disordered" evidence="1">
    <location>
        <begin position="399"/>
        <end position="426"/>
    </location>
</feature>
<sequence length="426" mass="47510">MLSPAQARRIALGAQGLSGARPATAGTARLHGVMERLGALQIDSVNVFARTHYMPHYSRLGAYDRDALDRMLFGRRKRYVEYVAHEAALVAADDWPLWRFRMDDFRARYAAPGTWAHDHAATLDRLRAELADRGPLRPAEFAQASPRVARGPWWDWDDVKRGLEMLWRFGDVAIAERRGFERVYALTEHVIPAGALHRELARPDAVRELVARAARASGVATAADLGDYYRLKARDAVPAIAELVDAGVLLPVRVAGWERAGRPVPAYLHRDAVVPRRVDRTALLSPFDPVVWFRDRALRLFGFDYRIEIYVPAEKRRYGYYSLPVLVGDRLAARVDLKADRAGSALLVQSAWWEPGAPQDAAERIAAELRHAARWQGLERVSVSGWGDAAHDIAAALPDTERHDHPRAPLAPATALPRPVPAERAS</sequence>
<comment type="caution">
    <text evidence="2">The sequence shown here is derived from an EMBL/GenBank/DDBJ whole genome shotgun (WGS) entry which is preliminary data.</text>
</comment>
<accession>A0A1B9NJ56</accession>
<keyword evidence="3" id="KW-1185">Reference proteome</keyword>
<dbReference type="RefSeq" id="WP_067028133.1">
    <property type="nucleotide sequence ID" value="NZ_CP038256.1"/>
</dbReference>
<gene>
    <name evidence="2" type="ORF">A7J15_11055</name>
</gene>
<dbReference type="PANTHER" id="PTHR30528:SF0">
    <property type="entry name" value="CYTOPLASMIC PROTEIN"/>
    <property type="match status" value="1"/>
</dbReference>
<dbReference type="PANTHER" id="PTHR30528">
    <property type="entry name" value="CYTOPLASMIC PROTEIN"/>
    <property type="match status" value="1"/>
</dbReference>
<dbReference type="OrthoDB" id="9787207at2"/>
<name>A0A1B9NJ56_9MICO</name>
<evidence type="ECO:0000256" key="1">
    <source>
        <dbReference type="SAM" id="MobiDB-lite"/>
    </source>
</evidence>
<organism evidence="2 3">
    <name type="scientific">Microbacterium sediminis</name>
    <dbReference type="NCBI Taxonomy" id="904291"/>
    <lineage>
        <taxon>Bacteria</taxon>
        <taxon>Bacillati</taxon>
        <taxon>Actinomycetota</taxon>
        <taxon>Actinomycetes</taxon>
        <taxon>Micrococcales</taxon>
        <taxon>Microbacteriaceae</taxon>
        <taxon>Microbacterium</taxon>
    </lineage>
</organism>
<reference evidence="2 3" key="1">
    <citation type="submission" date="2016-05" db="EMBL/GenBank/DDBJ databases">
        <authorList>
            <person name="Lavstsen T."/>
            <person name="Jespersen J.S."/>
        </authorList>
    </citation>
    <scope>NUCLEOTIDE SEQUENCE [LARGE SCALE GENOMIC DNA]</scope>
    <source>
        <strain evidence="2 3">YLB-01</strain>
    </source>
</reference>
<dbReference type="AlphaFoldDB" id="A0A1B9NJ56"/>
<dbReference type="Proteomes" id="UP000093355">
    <property type="component" value="Unassembled WGS sequence"/>
</dbReference>
<feature type="compositionally biased region" description="Low complexity" evidence="1">
    <location>
        <begin position="408"/>
        <end position="417"/>
    </location>
</feature>
<proteinExistence type="predicted"/>
<dbReference type="STRING" id="904291.A7J15_11055"/>
<dbReference type="EMBL" id="LXMD01000001">
    <property type="protein sequence ID" value="OCG76614.1"/>
    <property type="molecule type" value="Genomic_DNA"/>
</dbReference>
<dbReference type="InterPro" id="IPR009351">
    <property type="entry name" value="AlkZ-like"/>
</dbReference>
<evidence type="ECO:0000313" key="2">
    <source>
        <dbReference type="EMBL" id="OCG76614.1"/>
    </source>
</evidence>
<dbReference type="Pfam" id="PF06224">
    <property type="entry name" value="AlkZ-like"/>
    <property type="match status" value="1"/>
</dbReference>
<protein>
    <submittedName>
        <fullName evidence="2">Uncharacterized protein</fullName>
    </submittedName>
</protein>
<evidence type="ECO:0000313" key="3">
    <source>
        <dbReference type="Proteomes" id="UP000093355"/>
    </source>
</evidence>